<reference evidence="2 3" key="1">
    <citation type="submission" date="2016-11" db="EMBL/GenBank/DDBJ databases">
        <title>Paenibacillus species isolates.</title>
        <authorList>
            <person name="Beno S.M."/>
        </authorList>
    </citation>
    <scope>NUCLEOTIDE SEQUENCE [LARGE SCALE GENOMIC DNA]</scope>
    <source>
        <strain evidence="2 3">FSL H8-0246</strain>
    </source>
</reference>
<evidence type="ECO:0000313" key="2">
    <source>
        <dbReference type="EMBL" id="OMF17241.1"/>
    </source>
</evidence>
<accession>A0A1R1C583</accession>
<dbReference type="EMBL" id="MRTJ01000001">
    <property type="protein sequence ID" value="OMF17241.1"/>
    <property type="molecule type" value="Genomic_DNA"/>
</dbReference>
<protein>
    <recommendedName>
        <fullName evidence="1">DUF7210 domain-containing protein</fullName>
    </recommendedName>
</protein>
<dbReference type="OrthoDB" id="2665494at2"/>
<gene>
    <name evidence="2" type="ORF">BK131_04555</name>
</gene>
<name>A0A1R1C583_PAEAM</name>
<feature type="domain" description="DUF7210" evidence="1">
    <location>
        <begin position="1"/>
        <end position="37"/>
    </location>
</feature>
<dbReference type="AlphaFoldDB" id="A0A1R1C583"/>
<evidence type="ECO:0000259" key="1">
    <source>
        <dbReference type="Pfam" id="PF23843"/>
    </source>
</evidence>
<sequence length="103" mass="11322">MEVTLLKGIKYKKQPYKAGESIEVDSKDIAEMVAKGVLPEDTEIPEIDEDKEPVETDIDKMKVDELRGYAEKNSIDLGDAKSKPEILNAIKEAEAVANANTTA</sequence>
<dbReference type="Proteomes" id="UP000187134">
    <property type="component" value="Unassembled WGS sequence"/>
</dbReference>
<dbReference type="Pfam" id="PF23843">
    <property type="entry name" value="DUF7210"/>
    <property type="match status" value="1"/>
</dbReference>
<organism evidence="2 3">
    <name type="scientific">Paenibacillus amylolyticus</name>
    <dbReference type="NCBI Taxonomy" id="1451"/>
    <lineage>
        <taxon>Bacteria</taxon>
        <taxon>Bacillati</taxon>
        <taxon>Bacillota</taxon>
        <taxon>Bacilli</taxon>
        <taxon>Bacillales</taxon>
        <taxon>Paenibacillaceae</taxon>
        <taxon>Paenibacillus</taxon>
    </lineage>
</organism>
<comment type="caution">
    <text evidence="2">The sequence shown here is derived from an EMBL/GenBank/DDBJ whole genome shotgun (WGS) entry which is preliminary data.</text>
</comment>
<proteinExistence type="predicted"/>
<dbReference type="RefSeq" id="WP_076330605.1">
    <property type="nucleotide sequence ID" value="NZ_MRTJ01000001.1"/>
</dbReference>
<evidence type="ECO:0000313" key="3">
    <source>
        <dbReference type="Proteomes" id="UP000187134"/>
    </source>
</evidence>
<dbReference type="InterPro" id="IPR055634">
    <property type="entry name" value="DUF7210"/>
</dbReference>